<reference evidence="1 2" key="1">
    <citation type="journal article" date="2022" name="DNA Res.">
        <title>Chromosomal-level genome assembly of the orchid tree Bauhinia variegata (Leguminosae; Cercidoideae) supports the allotetraploid origin hypothesis of Bauhinia.</title>
        <authorList>
            <person name="Zhong Y."/>
            <person name="Chen Y."/>
            <person name="Zheng D."/>
            <person name="Pang J."/>
            <person name="Liu Y."/>
            <person name="Luo S."/>
            <person name="Meng S."/>
            <person name="Qian L."/>
            <person name="Wei D."/>
            <person name="Dai S."/>
            <person name="Zhou R."/>
        </authorList>
    </citation>
    <scope>NUCLEOTIDE SEQUENCE [LARGE SCALE GENOMIC DNA]</scope>
    <source>
        <strain evidence="1">BV-YZ2020</strain>
    </source>
</reference>
<keyword evidence="2" id="KW-1185">Reference proteome</keyword>
<comment type="caution">
    <text evidence="1">The sequence shown here is derived from an EMBL/GenBank/DDBJ whole genome shotgun (WGS) entry which is preliminary data.</text>
</comment>
<organism evidence="1 2">
    <name type="scientific">Bauhinia variegata</name>
    <name type="common">Purple orchid tree</name>
    <name type="synonym">Phanera variegata</name>
    <dbReference type="NCBI Taxonomy" id="167791"/>
    <lineage>
        <taxon>Eukaryota</taxon>
        <taxon>Viridiplantae</taxon>
        <taxon>Streptophyta</taxon>
        <taxon>Embryophyta</taxon>
        <taxon>Tracheophyta</taxon>
        <taxon>Spermatophyta</taxon>
        <taxon>Magnoliopsida</taxon>
        <taxon>eudicotyledons</taxon>
        <taxon>Gunneridae</taxon>
        <taxon>Pentapetalae</taxon>
        <taxon>rosids</taxon>
        <taxon>fabids</taxon>
        <taxon>Fabales</taxon>
        <taxon>Fabaceae</taxon>
        <taxon>Cercidoideae</taxon>
        <taxon>Cercideae</taxon>
        <taxon>Bauhiniinae</taxon>
        <taxon>Bauhinia</taxon>
    </lineage>
</organism>
<dbReference type="EMBL" id="CM039435">
    <property type="protein sequence ID" value="KAI4318086.1"/>
    <property type="molecule type" value="Genomic_DNA"/>
</dbReference>
<dbReference type="Proteomes" id="UP000828941">
    <property type="component" value="Chromosome 10"/>
</dbReference>
<evidence type="ECO:0000313" key="1">
    <source>
        <dbReference type="EMBL" id="KAI4318086.1"/>
    </source>
</evidence>
<sequence length="101" mass="11144">MKAGGVLNAGCCLIIVIIMDQEKSRNESVEEFAEQRKLNAALYHAKQLVELEAGSSIRGYILLAWILSAQKQFVEAEIVIDAALDQCGNGIKENYCQQKLS</sequence>
<gene>
    <name evidence="1" type="ORF">L6164_025894</name>
</gene>
<proteinExistence type="predicted"/>
<name>A0ACB9M3F5_BAUVA</name>
<accession>A0ACB9M3F5</accession>
<protein>
    <submittedName>
        <fullName evidence="1">Uncharacterized protein</fullName>
    </submittedName>
</protein>
<evidence type="ECO:0000313" key="2">
    <source>
        <dbReference type="Proteomes" id="UP000828941"/>
    </source>
</evidence>